<evidence type="ECO:0000256" key="4">
    <source>
        <dbReference type="ARBA" id="ARBA00023163"/>
    </source>
</evidence>
<reference evidence="5 6" key="1">
    <citation type="submission" date="2021-01" db="EMBL/GenBank/DDBJ databases">
        <title>Aequorivita sp. strain KX20305, a bacterium isolated from the sediment collected at a cold seep field in South China Sea.</title>
        <authorList>
            <person name="Zhang H."/>
            <person name="Li C."/>
        </authorList>
    </citation>
    <scope>NUCLEOTIDE SEQUENCE [LARGE SCALE GENOMIC DNA]</scope>
    <source>
        <strain evidence="5 6">KX20305</strain>
    </source>
</reference>
<keyword evidence="3" id="KW-0731">Sigma factor</keyword>
<dbReference type="PANTHER" id="PTHR43133">
    <property type="entry name" value="RNA POLYMERASE ECF-TYPE SIGMA FACTO"/>
    <property type="match status" value="1"/>
</dbReference>
<organism evidence="5 6">
    <name type="scientific">Aequorivita iocasae</name>
    <dbReference type="NCBI Taxonomy" id="2803865"/>
    <lineage>
        <taxon>Bacteria</taxon>
        <taxon>Pseudomonadati</taxon>
        <taxon>Bacteroidota</taxon>
        <taxon>Flavobacteriia</taxon>
        <taxon>Flavobacteriales</taxon>
        <taxon>Flavobacteriaceae</taxon>
        <taxon>Aequorivita</taxon>
    </lineage>
</organism>
<keyword evidence="4" id="KW-0804">Transcription</keyword>
<dbReference type="EMBL" id="CP068439">
    <property type="protein sequence ID" value="QQX77779.1"/>
    <property type="molecule type" value="Genomic_DNA"/>
</dbReference>
<evidence type="ECO:0000256" key="2">
    <source>
        <dbReference type="ARBA" id="ARBA00023015"/>
    </source>
</evidence>
<accession>A0ABX7DYE8</accession>
<protein>
    <submittedName>
        <fullName evidence="5">Sigma-70 family RNA polymerase sigma factor</fullName>
    </submittedName>
</protein>
<dbReference type="Gene3D" id="1.10.1740.10">
    <property type="match status" value="1"/>
</dbReference>
<dbReference type="NCBIfam" id="TIGR02937">
    <property type="entry name" value="sigma70-ECF"/>
    <property type="match status" value="1"/>
</dbReference>
<evidence type="ECO:0000256" key="1">
    <source>
        <dbReference type="ARBA" id="ARBA00010641"/>
    </source>
</evidence>
<name>A0ABX7DYE8_9FLAO</name>
<sequence length="258" mass="30341">MSEDIFIQLKKGCPAAFAHIHAKYSRNIFWVGKRLIEDEFVIETLVQDAFLKLWLHRDTVETPKHVFFFLRFVMKRECISYYTRPKNKFSRNVHSLERFENYQDYMAGYDPLAEEENLHLQNISQEYFERLEKVLPLLDAESGRFIELCLKYGFQYKAIAEAMGMNIKETSVKIKKAISEIKDIIQKETVMEKPTVTLKAERTITEQQTEVLKLRCEGKLSFAEIATALDLSQREVHEEFMAAYKLSRDKHQPQPQSA</sequence>
<evidence type="ECO:0000256" key="3">
    <source>
        <dbReference type="ARBA" id="ARBA00023082"/>
    </source>
</evidence>
<evidence type="ECO:0000313" key="5">
    <source>
        <dbReference type="EMBL" id="QQX77779.1"/>
    </source>
</evidence>
<keyword evidence="6" id="KW-1185">Reference proteome</keyword>
<dbReference type="PANTHER" id="PTHR43133:SF46">
    <property type="entry name" value="RNA POLYMERASE SIGMA-70 FACTOR ECF SUBFAMILY"/>
    <property type="match status" value="1"/>
</dbReference>
<dbReference type="InterPro" id="IPR013325">
    <property type="entry name" value="RNA_pol_sigma_r2"/>
</dbReference>
<dbReference type="RefSeq" id="WP_202337669.1">
    <property type="nucleotide sequence ID" value="NZ_CP068439.1"/>
</dbReference>
<dbReference type="Proteomes" id="UP000629420">
    <property type="component" value="Chromosome"/>
</dbReference>
<evidence type="ECO:0000313" key="6">
    <source>
        <dbReference type="Proteomes" id="UP000629420"/>
    </source>
</evidence>
<dbReference type="InterPro" id="IPR013324">
    <property type="entry name" value="RNA_pol_sigma_r3/r4-like"/>
</dbReference>
<gene>
    <name evidence="5" type="ORF">JK629_05815</name>
</gene>
<comment type="similarity">
    <text evidence="1">Belongs to the sigma-70 factor family. ECF subfamily.</text>
</comment>
<proteinExistence type="inferred from homology"/>
<dbReference type="InterPro" id="IPR014284">
    <property type="entry name" value="RNA_pol_sigma-70_dom"/>
</dbReference>
<dbReference type="SUPFAM" id="SSF88946">
    <property type="entry name" value="Sigma2 domain of RNA polymerase sigma factors"/>
    <property type="match status" value="1"/>
</dbReference>
<dbReference type="InterPro" id="IPR039425">
    <property type="entry name" value="RNA_pol_sigma-70-like"/>
</dbReference>
<keyword evidence="2" id="KW-0805">Transcription regulation</keyword>
<dbReference type="SUPFAM" id="SSF88659">
    <property type="entry name" value="Sigma3 and sigma4 domains of RNA polymerase sigma factors"/>
    <property type="match status" value="2"/>
</dbReference>